<organism evidence="1 2">
    <name type="scientific">Laspinema olomoucense D3b</name>
    <dbReference type="NCBI Taxonomy" id="2953688"/>
    <lineage>
        <taxon>Bacteria</taxon>
        <taxon>Bacillati</taxon>
        <taxon>Cyanobacteriota</taxon>
        <taxon>Cyanophyceae</taxon>
        <taxon>Oscillatoriophycideae</taxon>
        <taxon>Oscillatoriales</taxon>
        <taxon>Laspinemataceae</taxon>
        <taxon>Laspinema</taxon>
        <taxon>Laspinema olomoucense</taxon>
    </lineage>
</organism>
<protein>
    <recommendedName>
        <fullName evidence="3">PH domain-containing protein</fullName>
    </recommendedName>
</protein>
<accession>A0ABT2NCL2</accession>
<dbReference type="EMBL" id="JAMXFA010000037">
    <property type="protein sequence ID" value="MCT7980424.1"/>
    <property type="molecule type" value="Genomic_DNA"/>
</dbReference>
<gene>
    <name evidence="1" type="ORF">NG792_22125</name>
</gene>
<dbReference type="Proteomes" id="UP001525961">
    <property type="component" value="Unassembled WGS sequence"/>
</dbReference>
<evidence type="ECO:0000313" key="1">
    <source>
        <dbReference type="EMBL" id="MCT7980424.1"/>
    </source>
</evidence>
<evidence type="ECO:0008006" key="3">
    <source>
        <dbReference type="Google" id="ProtNLM"/>
    </source>
</evidence>
<sequence length="293" mass="33619">MESSRWIEALRTTASQTWLLTWAFRSRLVELVFCELLVRLGLLDQAADVSIRSGFGLSIDCASVAVADNLLVNVERLCVCVVMLSDCLSLRPVPHVGICHNLQPVAPIFDPLKLLTFNRCFSPNEFEPVATHLLDILKTQGWYFMQNDNQNNSALADANYLRVIDFMRTKRADGYAVMAASMVDDRVIYTNDLYSSARVIVPAHQMTDPRSFDNRALWRDSWDYHEQLYSLLHRDKFIGEFYHKIRRVNGSFIGVWADFYFVEDHLGIPMRIVVSRPDNWELLPEPNPTRSAA</sequence>
<dbReference type="RefSeq" id="WP_261236845.1">
    <property type="nucleotide sequence ID" value="NZ_JAMXFA010000037.1"/>
</dbReference>
<keyword evidence="2" id="KW-1185">Reference proteome</keyword>
<evidence type="ECO:0000313" key="2">
    <source>
        <dbReference type="Proteomes" id="UP001525961"/>
    </source>
</evidence>
<name>A0ABT2NCL2_9CYAN</name>
<proteinExistence type="predicted"/>
<comment type="caution">
    <text evidence="1">The sequence shown here is derived from an EMBL/GenBank/DDBJ whole genome shotgun (WGS) entry which is preliminary data.</text>
</comment>
<reference evidence="1 2" key="1">
    <citation type="journal article" date="2022" name="Front. Microbiol.">
        <title>High genomic differentiation and limited gene flow indicate recent cryptic speciation within the genus Laspinema (cyanobacteria).</title>
        <authorList>
            <person name="Stanojkovic A."/>
            <person name="Skoupy S."/>
            <person name="Skaloud P."/>
            <person name="Dvorak P."/>
        </authorList>
    </citation>
    <scope>NUCLEOTIDE SEQUENCE [LARGE SCALE GENOMIC DNA]</scope>
    <source>
        <strain evidence="1 2">D3b</strain>
    </source>
</reference>